<keyword evidence="3" id="KW-1185">Reference proteome</keyword>
<evidence type="ECO:0000313" key="3">
    <source>
        <dbReference type="Proteomes" id="UP000567179"/>
    </source>
</evidence>
<feature type="compositionally biased region" description="Low complexity" evidence="1">
    <location>
        <begin position="44"/>
        <end position="55"/>
    </location>
</feature>
<feature type="region of interest" description="Disordered" evidence="1">
    <location>
        <begin position="44"/>
        <end position="136"/>
    </location>
</feature>
<reference evidence="2 3" key="1">
    <citation type="journal article" date="2020" name="ISME J.">
        <title>Uncovering the hidden diversity of litter-decomposition mechanisms in mushroom-forming fungi.</title>
        <authorList>
            <person name="Floudas D."/>
            <person name="Bentzer J."/>
            <person name="Ahren D."/>
            <person name="Johansson T."/>
            <person name="Persson P."/>
            <person name="Tunlid A."/>
        </authorList>
    </citation>
    <scope>NUCLEOTIDE SEQUENCE [LARGE SCALE GENOMIC DNA]</scope>
    <source>
        <strain evidence="2 3">CBS 101986</strain>
    </source>
</reference>
<feature type="compositionally biased region" description="Basic and acidic residues" evidence="1">
    <location>
        <begin position="84"/>
        <end position="94"/>
    </location>
</feature>
<feature type="compositionally biased region" description="Low complexity" evidence="1">
    <location>
        <begin position="72"/>
        <end position="83"/>
    </location>
</feature>
<proteinExistence type="predicted"/>
<name>A0A8H5F0H3_9AGAR</name>
<protein>
    <submittedName>
        <fullName evidence="2">Uncharacterized protein</fullName>
    </submittedName>
</protein>
<comment type="caution">
    <text evidence="2">The sequence shown here is derived from an EMBL/GenBank/DDBJ whole genome shotgun (WGS) entry which is preliminary data.</text>
</comment>
<feature type="compositionally biased region" description="Basic residues" evidence="1">
    <location>
        <begin position="101"/>
        <end position="118"/>
    </location>
</feature>
<dbReference type="Proteomes" id="UP000567179">
    <property type="component" value="Unassembled WGS sequence"/>
</dbReference>
<gene>
    <name evidence="2" type="ORF">D9619_008413</name>
</gene>
<evidence type="ECO:0000313" key="2">
    <source>
        <dbReference type="EMBL" id="KAF5319169.1"/>
    </source>
</evidence>
<accession>A0A8H5F0H3</accession>
<sequence length="294" mass="32222">MPRGLDSSACLTCTFKTLVDRGSISGCKTVSYIEHPIDTLEHTSSYMPASSPSNSLPFAHPNSAGTTVKKAPTSPHSSPTSSSRKSDRLAEKRSRACASGRRGKKKKSKFRKVTKGARAHASSASSSSESEDEDLAGDTIVEDSQEPLDLLQIPAAAAATFEDSQDPGAMADDEETQLPFKDSLGGGKDSNGGRYTFFKTDADFEMFSPRENTEHIIQHLRRQAEWSHWVMESRTELRAEAQMADWEKGEACRLRLEAETQTKALHDELTETRSQLTEANSTIARIREAVVHEG</sequence>
<dbReference type="EMBL" id="JAACJJ010000029">
    <property type="protein sequence ID" value="KAF5319169.1"/>
    <property type="molecule type" value="Genomic_DNA"/>
</dbReference>
<evidence type="ECO:0000256" key="1">
    <source>
        <dbReference type="SAM" id="MobiDB-lite"/>
    </source>
</evidence>
<organism evidence="2 3">
    <name type="scientific">Psilocybe cf. subviscida</name>
    <dbReference type="NCBI Taxonomy" id="2480587"/>
    <lineage>
        <taxon>Eukaryota</taxon>
        <taxon>Fungi</taxon>
        <taxon>Dikarya</taxon>
        <taxon>Basidiomycota</taxon>
        <taxon>Agaricomycotina</taxon>
        <taxon>Agaricomycetes</taxon>
        <taxon>Agaricomycetidae</taxon>
        <taxon>Agaricales</taxon>
        <taxon>Agaricineae</taxon>
        <taxon>Strophariaceae</taxon>
        <taxon>Psilocybe</taxon>
    </lineage>
</organism>
<dbReference type="AlphaFoldDB" id="A0A8H5F0H3"/>